<organism evidence="1 2">
    <name type="scientific">Paenibacillus tyrfis</name>
    <dbReference type="NCBI Taxonomy" id="1501230"/>
    <lineage>
        <taxon>Bacteria</taxon>
        <taxon>Bacillati</taxon>
        <taxon>Bacillota</taxon>
        <taxon>Bacilli</taxon>
        <taxon>Bacillales</taxon>
        <taxon>Paenibacillaceae</taxon>
        <taxon>Paenibacillus</taxon>
    </lineage>
</organism>
<protein>
    <submittedName>
        <fullName evidence="1">Uncharacterized protein</fullName>
    </submittedName>
</protein>
<accession>A0A081P1T5</accession>
<dbReference type="Proteomes" id="UP000028123">
    <property type="component" value="Unassembled WGS sequence"/>
</dbReference>
<dbReference type="AlphaFoldDB" id="A0A081P1T5"/>
<reference evidence="1 2" key="1">
    <citation type="submission" date="2014-06" db="EMBL/GenBank/DDBJ databases">
        <title>Draft genome sequence of Paenibacillus sp. MSt1.</title>
        <authorList>
            <person name="Aw Y.K."/>
            <person name="Ong K.S."/>
            <person name="Gan H.M."/>
            <person name="Lee S.M."/>
        </authorList>
    </citation>
    <scope>NUCLEOTIDE SEQUENCE [LARGE SCALE GENOMIC DNA]</scope>
    <source>
        <strain evidence="1 2">MSt1</strain>
    </source>
</reference>
<dbReference type="OrthoDB" id="2905737at2"/>
<proteinExistence type="predicted"/>
<keyword evidence="2" id="KW-1185">Reference proteome</keyword>
<dbReference type="RefSeq" id="WP_010493440.1">
    <property type="nucleotide sequence ID" value="NZ_JNVM01000015.1"/>
</dbReference>
<comment type="caution">
    <text evidence="1">The sequence shown here is derived from an EMBL/GenBank/DDBJ whole genome shotgun (WGS) entry which is preliminary data.</text>
</comment>
<evidence type="ECO:0000313" key="1">
    <source>
        <dbReference type="EMBL" id="KEQ24658.1"/>
    </source>
</evidence>
<name>A0A081P1T5_9BACL</name>
<evidence type="ECO:0000313" key="2">
    <source>
        <dbReference type="Proteomes" id="UP000028123"/>
    </source>
</evidence>
<sequence length="74" mass="8661">MQEPSVDFHLREALSHLDAALNKSILHVQADAAAKKEVGQQWERFLGEFFQQVREKGKQSKLNLWSWIAFPRIR</sequence>
<gene>
    <name evidence="1" type="ORF">ET33_07940</name>
</gene>
<dbReference type="EMBL" id="JNVM01000015">
    <property type="protein sequence ID" value="KEQ24658.1"/>
    <property type="molecule type" value="Genomic_DNA"/>
</dbReference>
<dbReference type="eggNOG" id="ENOG5033F4X">
    <property type="taxonomic scope" value="Bacteria"/>
</dbReference>